<dbReference type="Gene3D" id="3.40.50.300">
    <property type="entry name" value="P-loop containing nucleotide triphosphate hydrolases"/>
    <property type="match status" value="1"/>
</dbReference>
<reference evidence="4" key="1">
    <citation type="submission" date="2021-01" db="EMBL/GenBank/DDBJ databases">
        <authorList>
            <person name="Corre E."/>
            <person name="Pelletier E."/>
            <person name="Niang G."/>
            <person name="Scheremetjew M."/>
            <person name="Finn R."/>
            <person name="Kale V."/>
            <person name="Holt S."/>
            <person name="Cochrane G."/>
            <person name="Meng A."/>
            <person name="Brown T."/>
            <person name="Cohen L."/>
        </authorList>
    </citation>
    <scope>NUCLEOTIDE SEQUENCE</scope>
    <source>
        <strain evidence="4">CCMP281</strain>
    </source>
</reference>
<dbReference type="PANTHER" id="PTHR42788:SF19">
    <property type="entry name" value="ALIPHATIC SULFONATES IMPORT ATP-BINDING PROTEIN SSUB 2"/>
    <property type="match status" value="1"/>
</dbReference>
<sequence length="391" mass="42552">MALVGTPSNGKASLLRLLAKVISPSEGEVYVPPHLRIVHVEQQAQLLTHLSLYDNLTFGWRYERPRLQEVIVVCESLGLPAHLLGLLYARDNSDDSFHGERTQSRRVKTIRAARYAPVDDNANGALEEDGDWQNRLSGSEIRLVSLARAIITQPHLLVLHRPLTGLDEHLATKVLDVLRQFVDKRGVLAPDGRAEQREPRTVIFTCSTMDEFVFEAVDSTIVVGKNMTGSNIEIQTVARERLKRGIGKAVQALKHSAAGSLLTVKAQSEGSFVSRISRSSSSNQSMRDSMGEGSATFQGHPLPHWMEKSANGSPQDGAHRGSSPSMPSDGDHRTTSVSINPPGDETPGAAEAARTTGFFEALNGSAWSNGSKKPDRGLARMQTSTAIQQLL</sequence>
<dbReference type="InterPro" id="IPR027417">
    <property type="entry name" value="P-loop_NTPase"/>
</dbReference>
<accession>A0A7S3EX64</accession>
<dbReference type="PANTHER" id="PTHR42788">
    <property type="entry name" value="TAURINE IMPORT ATP-BINDING PROTEIN-RELATED"/>
    <property type="match status" value="1"/>
</dbReference>
<proteinExistence type="predicted"/>
<evidence type="ECO:0000256" key="1">
    <source>
        <dbReference type="ARBA" id="ARBA00022448"/>
    </source>
</evidence>
<dbReference type="PROSITE" id="PS50893">
    <property type="entry name" value="ABC_TRANSPORTER_2"/>
    <property type="match status" value="1"/>
</dbReference>
<evidence type="ECO:0000313" key="4">
    <source>
        <dbReference type="EMBL" id="CAE0110979.1"/>
    </source>
</evidence>
<dbReference type="EMBL" id="HBHX01020853">
    <property type="protein sequence ID" value="CAE0110979.1"/>
    <property type="molecule type" value="Transcribed_RNA"/>
</dbReference>
<dbReference type="AlphaFoldDB" id="A0A7S3EX64"/>
<evidence type="ECO:0000256" key="2">
    <source>
        <dbReference type="SAM" id="MobiDB-lite"/>
    </source>
</evidence>
<dbReference type="GO" id="GO:0016887">
    <property type="term" value="F:ATP hydrolysis activity"/>
    <property type="evidence" value="ECO:0007669"/>
    <property type="project" value="InterPro"/>
</dbReference>
<organism evidence="4">
    <name type="scientific">Haptolina ericina</name>
    <dbReference type="NCBI Taxonomy" id="156174"/>
    <lineage>
        <taxon>Eukaryota</taxon>
        <taxon>Haptista</taxon>
        <taxon>Haptophyta</taxon>
        <taxon>Prymnesiophyceae</taxon>
        <taxon>Prymnesiales</taxon>
        <taxon>Prymnesiaceae</taxon>
        <taxon>Haptolina</taxon>
    </lineage>
</organism>
<feature type="region of interest" description="Disordered" evidence="2">
    <location>
        <begin position="365"/>
        <end position="391"/>
    </location>
</feature>
<dbReference type="InterPro" id="IPR050166">
    <property type="entry name" value="ABC_transporter_ATP-bind"/>
</dbReference>
<dbReference type="Pfam" id="PF00005">
    <property type="entry name" value="ABC_tran"/>
    <property type="match status" value="1"/>
</dbReference>
<protein>
    <recommendedName>
        <fullName evidence="3">ABC transporter domain-containing protein</fullName>
    </recommendedName>
</protein>
<feature type="compositionally biased region" description="Polar residues" evidence="2">
    <location>
        <begin position="381"/>
        <end position="391"/>
    </location>
</feature>
<feature type="compositionally biased region" description="Low complexity" evidence="2">
    <location>
        <begin position="272"/>
        <end position="288"/>
    </location>
</feature>
<feature type="domain" description="ABC transporter" evidence="3">
    <location>
        <begin position="1"/>
        <end position="250"/>
    </location>
</feature>
<name>A0A7S3EX64_9EUKA</name>
<gene>
    <name evidence="4" type="ORF">HERI1096_LOCUS11639</name>
</gene>
<dbReference type="InterPro" id="IPR003439">
    <property type="entry name" value="ABC_transporter-like_ATP-bd"/>
</dbReference>
<dbReference type="SUPFAM" id="SSF52540">
    <property type="entry name" value="P-loop containing nucleoside triphosphate hydrolases"/>
    <property type="match status" value="1"/>
</dbReference>
<evidence type="ECO:0000259" key="3">
    <source>
        <dbReference type="PROSITE" id="PS50893"/>
    </source>
</evidence>
<keyword evidence="1" id="KW-0813">Transport</keyword>
<dbReference type="GO" id="GO:0005524">
    <property type="term" value="F:ATP binding"/>
    <property type="evidence" value="ECO:0007669"/>
    <property type="project" value="InterPro"/>
</dbReference>
<feature type="region of interest" description="Disordered" evidence="2">
    <location>
        <begin position="272"/>
        <end position="350"/>
    </location>
</feature>